<comment type="subunit">
    <text evidence="10">Part of the 50S ribosomal subunit.</text>
</comment>
<gene>
    <name evidence="10" type="primary">rplA</name>
    <name evidence="12" type="ORF">DC28_14400</name>
</gene>
<keyword evidence="13" id="KW-1185">Reference proteome</keyword>
<comment type="caution">
    <text evidence="12">The sequence shown here is derived from an EMBL/GenBank/DDBJ whole genome shotgun (WGS) entry which is preliminary data.</text>
</comment>
<dbReference type="HAMAP" id="MF_01318_B">
    <property type="entry name" value="Ribosomal_uL1_B"/>
    <property type="match status" value="1"/>
</dbReference>
<keyword evidence="3 10" id="KW-0820">tRNA-binding</keyword>
<dbReference type="Proteomes" id="UP000029692">
    <property type="component" value="Unassembled WGS sequence"/>
</dbReference>
<dbReference type="eggNOG" id="COG0081">
    <property type="taxonomic scope" value="Bacteria"/>
</dbReference>
<name>A0A098QSG0_9SPIO</name>
<dbReference type="GO" id="GO:0006412">
    <property type="term" value="P:translation"/>
    <property type="evidence" value="ECO:0007669"/>
    <property type="project" value="UniProtKB-UniRule"/>
</dbReference>
<dbReference type="STRING" id="1480694.DC28_14400"/>
<dbReference type="SUPFAM" id="SSF56808">
    <property type="entry name" value="Ribosomal protein L1"/>
    <property type="match status" value="1"/>
</dbReference>
<dbReference type="OrthoDB" id="9803740at2"/>
<organism evidence="12 13">
    <name type="scientific">Spirochaeta lutea</name>
    <dbReference type="NCBI Taxonomy" id="1480694"/>
    <lineage>
        <taxon>Bacteria</taxon>
        <taxon>Pseudomonadati</taxon>
        <taxon>Spirochaetota</taxon>
        <taxon>Spirochaetia</taxon>
        <taxon>Spirochaetales</taxon>
        <taxon>Spirochaetaceae</taxon>
        <taxon>Spirochaeta</taxon>
    </lineage>
</organism>
<evidence type="ECO:0000256" key="2">
    <source>
        <dbReference type="ARBA" id="ARBA00022491"/>
    </source>
</evidence>
<comment type="similarity">
    <text evidence="1 10 11">Belongs to the universal ribosomal protein uL1 family.</text>
</comment>
<evidence type="ECO:0000256" key="5">
    <source>
        <dbReference type="ARBA" id="ARBA00022845"/>
    </source>
</evidence>
<dbReference type="Gene3D" id="3.30.190.20">
    <property type="match status" value="1"/>
</dbReference>
<keyword evidence="8 10" id="KW-0687">Ribonucleoprotein</keyword>
<evidence type="ECO:0000256" key="1">
    <source>
        <dbReference type="ARBA" id="ARBA00010531"/>
    </source>
</evidence>
<dbReference type="PANTHER" id="PTHR36427">
    <property type="entry name" value="54S RIBOSOMAL PROTEIN L1, MITOCHONDRIAL"/>
    <property type="match status" value="1"/>
</dbReference>
<dbReference type="PANTHER" id="PTHR36427:SF3">
    <property type="entry name" value="LARGE RIBOSOMAL SUBUNIT PROTEIN UL1M"/>
    <property type="match status" value="1"/>
</dbReference>
<dbReference type="GO" id="GO:0006417">
    <property type="term" value="P:regulation of translation"/>
    <property type="evidence" value="ECO:0007669"/>
    <property type="project" value="UniProtKB-KW"/>
</dbReference>
<dbReference type="InterPro" id="IPR005878">
    <property type="entry name" value="Ribosom_uL1_bac-type"/>
</dbReference>
<evidence type="ECO:0000313" key="13">
    <source>
        <dbReference type="Proteomes" id="UP000029692"/>
    </source>
</evidence>
<sequence length="225" mass="24852">MKHGKKYREALKNVDRFQTYTTDQAIELVKKLSFAKFDETVELSMNLNVKKSTTIRDTLVLPHQFKSEKKILVFAKGDKAEEARKAGAAYVGDDDLVEKIRGGWLDFDVAVATPDMMKDVGKLGPILGRRGLMPNPKTQTVTFDVTAAINELKKGRVEFRSDKTGVVHLAVGKVSMEPAQLKENISAVIGEVERKRPSDTKGEFVKTIAVSSTMGPGIKIARDGE</sequence>
<evidence type="ECO:0000256" key="8">
    <source>
        <dbReference type="ARBA" id="ARBA00023274"/>
    </source>
</evidence>
<dbReference type="Gene3D" id="3.40.50.790">
    <property type="match status" value="1"/>
</dbReference>
<evidence type="ECO:0000313" key="12">
    <source>
        <dbReference type="EMBL" id="KGE70699.1"/>
    </source>
</evidence>
<dbReference type="GO" id="GO:0015934">
    <property type="term" value="C:large ribosomal subunit"/>
    <property type="evidence" value="ECO:0007669"/>
    <property type="project" value="InterPro"/>
</dbReference>
<dbReference type="InterPro" id="IPR028364">
    <property type="entry name" value="Ribosomal_uL1/biogenesis"/>
</dbReference>
<keyword evidence="2 10" id="KW-0678">Repressor</keyword>
<dbReference type="NCBIfam" id="TIGR01169">
    <property type="entry name" value="rplA_bact"/>
    <property type="match status" value="1"/>
</dbReference>
<evidence type="ECO:0000256" key="9">
    <source>
        <dbReference type="ARBA" id="ARBA00035241"/>
    </source>
</evidence>
<dbReference type="InterPro" id="IPR016095">
    <property type="entry name" value="Ribosomal_uL1_3-a/b-sand"/>
</dbReference>
<dbReference type="AlphaFoldDB" id="A0A098QSG0"/>
<evidence type="ECO:0000256" key="11">
    <source>
        <dbReference type="RuleBase" id="RU000659"/>
    </source>
</evidence>
<evidence type="ECO:0000256" key="4">
    <source>
        <dbReference type="ARBA" id="ARBA00022730"/>
    </source>
</evidence>
<protein>
    <recommendedName>
        <fullName evidence="9 10">Large ribosomal subunit protein uL1</fullName>
    </recommendedName>
</protein>
<evidence type="ECO:0000256" key="7">
    <source>
        <dbReference type="ARBA" id="ARBA00022980"/>
    </source>
</evidence>
<dbReference type="EMBL" id="JNUP01000072">
    <property type="protein sequence ID" value="KGE70699.1"/>
    <property type="molecule type" value="Genomic_DNA"/>
</dbReference>
<keyword evidence="7 10" id="KW-0689">Ribosomal protein</keyword>
<dbReference type="PROSITE" id="PS01199">
    <property type="entry name" value="RIBOSOMAL_L1"/>
    <property type="match status" value="1"/>
</dbReference>
<keyword evidence="6 10" id="KW-0694">RNA-binding</keyword>
<comment type="function">
    <text evidence="10">Protein L1 is also a translational repressor protein, it controls the translation of the L11 operon by binding to its mRNA.</text>
</comment>
<proteinExistence type="inferred from homology"/>
<dbReference type="RefSeq" id="WP_037550067.1">
    <property type="nucleotide sequence ID" value="NZ_JNUP01000072.1"/>
</dbReference>
<evidence type="ECO:0000256" key="3">
    <source>
        <dbReference type="ARBA" id="ARBA00022555"/>
    </source>
</evidence>
<reference evidence="12 13" key="1">
    <citation type="submission" date="2014-05" db="EMBL/GenBank/DDBJ databases">
        <title>De novo Genome Sequence of Spirocheata sp.</title>
        <authorList>
            <person name="Shivani Y."/>
            <person name="Subhash Y."/>
            <person name="Tushar L."/>
            <person name="Sasikala C."/>
            <person name="Ramana C.V."/>
        </authorList>
    </citation>
    <scope>NUCLEOTIDE SEQUENCE [LARGE SCALE GENOMIC DNA]</scope>
    <source>
        <strain evidence="12 13">JC230</strain>
    </source>
</reference>
<comment type="function">
    <text evidence="10">Binds directly to 23S rRNA. The L1 stalk is quite mobile in the ribosome, and is involved in E site tRNA release.</text>
</comment>
<dbReference type="PIRSF" id="PIRSF002155">
    <property type="entry name" value="Ribosomal_L1"/>
    <property type="match status" value="1"/>
</dbReference>
<dbReference type="InterPro" id="IPR023674">
    <property type="entry name" value="Ribosomal_uL1-like"/>
</dbReference>
<keyword evidence="5 10" id="KW-0810">Translation regulation</keyword>
<dbReference type="InterPro" id="IPR023673">
    <property type="entry name" value="Ribosomal_uL1_CS"/>
</dbReference>
<dbReference type="InterPro" id="IPR002143">
    <property type="entry name" value="Ribosomal_uL1"/>
</dbReference>
<dbReference type="FunFam" id="3.40.50.790:FF:000001">
    <property type="entry name" value="50S ribosomal protein L1"/>
    <property type="match status" value="1"/>
</dbReference>
<dbReference type="Pfam" id="PF00687">
    <property type="entry name" value="Ribosomal_L1"/>
    <property type="match status" value="1"/>
</dbReference>
<dbReference type="GO" id="GO:0003735">
    <property type="term" value="F:structural constituent of ribosome"/>
    <property type="evidence" value="ECO:0007669"/>
    <property type="project" value="InterPro"/>
</dbReference>
<dbReference type="CDD" id="cd00403">
    <property type="entry name" value="Ribosomal_L1"/>
    <property type="match status" value="1"/>
</dbReference>
<dbReference type="GO" id="GO:0019843">
    <property type="term" value="F:rRNA binding"/>
    <property type="evidence" value="ECO:0007669"/>
    <property type="project" value="UniProtKB-UniRule"/>
</dbReference>
<accession>A0A098QSG0</accession>
<evidence type="ECO:0000256" key="10">
    <source>
        <dbReference type="HAMAP-Rule" id="MF_01318"/>
    </source>
</evidence>
<dbReference type="GO" id="GO:0000049">
    <property type="term" value="F:tRNA binding"/>
    <property type="evidence" value="ECO:0007669"/>
    <property type="project" value="UniProtKB-KW"/>
</dbReference>
<keyword evidence="4 10" id="KW-0699">rRNA-binding</keyword>
<evidence type="ECO:0000256" key="6">
    <source>
        <dbReference type="ARBA" id="ARBA00022884"/>
    </source>
</evidence>